<dbReference type="InterPro" id="IPR025398">
    <property type="entry name" value="DUF4371"/>
</dbReference>
<dbReference type="Proteomes" id="UP000478052">
    <property type="component" value="Unassembled WGS sequence"/>
</dbReference>
<dbReference type="AlphaFoldDB" id="A0A6G0WBV8"/>
<comment type="caution">
    <text evidence="3">The sequence shown here is derived from an EMBL/GenBank/DDBJ whole genome shotgun (WGS) entry which is preliminary data.</text>
</comment>
<dbReference type="InterPro" id="IPR052958">
    <property type="entry name" value="IFN-induced_PKR_regulator"/>
</dbReference>
<evidence type="ECO:0000256" key="1">
    <source>
        <dbReference type="SAM" id="MobiDB-lite"/>
    </source>
</evidence>
<dbReference type="PANTHER" id="PTHR46289">
    <property type="entry name" value="52 KDA REPRESSOR OF THE INHIBITOR OF THE PROTEIN KINASE-LIKE PROTEIN-RELATED"/>
    <property type="match status" value="1"/>
</dbReference>
<gene>
    <name evidence="3" type="ORF">FWK35_00032157</name>
</gene>
<dbReference type="OrthoDB" id="6628121at2759"/>
<dbReference type="InterPro" id="IPR012337">
    <property type="entry name" value="RNaseH-like_sf"/>
</dbReference>
<protein>
    <submittedName>
        <fullName evidence="3">52 kDa repressor of the inhibitor of the protein kinase-like</fullName>
    </submittedName>
</protein>
<accession>A0A6G0WBV8</accession>
<dbReference type="PANTHER" id="PTHR46289:SF14">
    <property type="entry name" value="DUF4371 DOMAIN-CONTAINING PROTEIN"/>
    <property type="match status" value="1"/>
</dbReference>
<evidence type="ECO:0000259" key="2">
    <source>
        <dbReference type="Pfam" id="PF14291"/>
    </source>
</evidence>
<feature type="domain" description="DUF4371" evidence="2">
    <location>
        <begin position="220"/>
        <end position="422"/>
    </location>
</feature>
<keyword evidence="4" id="KW-1185">Reference proteome</keyword>
<dbReference type="SUPFAM" id="SSF53098">
    <property type="entry name" value="Ribonuclease H-like"/>
    <property type="match status" value="1"/>
</dbReference>
<reference evidence="3 4" key="1">
    <citation type="submission" date="2019-08" db="EMBL/GenBank/DDBJ databases">
        <title>Whole genome of Aphis craccivora.</title>
        <authorList>
            <person name="Voronova N.V."/>
            <person name="Shulinski R.S."/>
            <person name="Bandarenka Y.V."/>
            <person name="Zhorov D.G."/>
            <person name="Warner D."/>
        </authorList>
    </citation>
    <scope>NUCLEOTIDE SEQUENCE [LARGE SCALE GENOMIC DNA]</scope>
    <source>
        <strain evidence="3">180601</strain>
        <tissue evidence="3">Whole Body</tissue>
    </source>
</reference>
<organism evidence="3 4">
    <name type="scientific">Aphis craccivora</name>
    <name type="common">Cowpea aphid</name>
    <dbReference type="NCBI Taxonomy" id="307492"/>
    <lineage>
        <taxon>Eukaryota</taxon>
        <taxon>Metazoa</taxon>
        <taxon>Ecdysozoa</taxon>
        <taxon>Arthropoda</taxon>
        <taxon>Hexapoda</taxon>
        <taxon>Insecta</taxon>
        <taxon>Pterygota</taxon>
        <taxon>Neoptera</taxon>
        <taxon>Paraneoptera</taxon>
        <taxon>Hemiptera</taxon>
        <taxon>Sternorrhyncha</taxon>
        <taxon>Aphidomorpha</taxon>
        <taxon>Aphidoidea</taxon>
        <taxon>Aphididae</taxon>
        <taxon>Aphidini</taxon>
        <taxon>Aphis</taxon>
        <taxon>Aphis</taxon>
    </lineage>
</organism>
<name>A0A6G0WBV8_APHCR</name>
<evidence type="ECO:0000313" key="3">
    <source>
        <dbReference type="EMBL" id="KAF0724743.1"/>
    </source>
</evidence>
<dbReference type="Pfam" id="PF14291">
    <property type="entry name" value="DUF4371"/>
    <property type="match status" value="1"/>
</dbReference>
<sequence>MSYISKVINENINKRKRELSIDSSSSMYTKNKKMQKKINDNFPTNTSLSSSCSFSNPEIPHSENKNLKNDESIIINDNLDIGKFINTSIPIDDFTKCALLEKHWVPPPGYIYPFSIHIRQGKEIKRNVLPVHLQNNHWLVLSDCMKGLFCKYCVLFAPNTSNNVTLQTFVKKPLKNFSKLTGKDGDLKTHGNHKYRKFAVQSVNNFLAAYHNPQKVIINQINTQRSIQVNENRKRLVPIIETIIFCGRQNLALRGHRDDGFLNDDAGPSNEGNFRELLMFRISAGDKTLESHIKTTTSRSKFISKTTQNDLIDCIGEEIQSQIINNVRMAGMFAIIFDETTDISHVEQLSLVLRYVLDNKVHEDFITFVDAYKSIRPEDIPNPYEVKLSGKALGHVVLDIISKLGLDLDKCIGIGTDGAAVMVSVLWCSIGDTKKMLCPCFNHALNNSLAQASTIPSIRNTIGTLKAIIAFFNTSAKKHKLLIDTIGHKLIGLCQTRWVELHDGIMQFKKILPQLVIVLTEITKWKESSMTTSKAKSFVLSIFDTDFIFALTCLSYVLERTLPLSKILQSSTIDLKNASEIVQCTITVLQSNRTNCISEFAKLYIEVQQLASELDIDLKVPRINIKQTHRENYNSQSIDEYYRISMFIPLLDSIIEDLKRRFTLSSMEAYDLSLFIPKTFLQQKMYCTSDYQDRVLNVSKRFSSIEPNKLHGETILGELEIWCQKWKLIAEEGIEKCPDNAIEAFSSCNAEVFPNIKFFLQILSTMPVGVASAERSFSTLRRMKT</sequence>
<evidence type="ECO:0000313" key="4">
    <source>
        <dbReference type="Proteomes" id="UP000478052"/>
    </source>
</evidence>
<proteinExistence type="predicted"/>
<feature type="region of interest" description="Disordered" evidence="1">
    <location>
        <begin position="43"/>
        <end position="62"/>
    </location>
</feature>
<dbReference type="EMBL" id="VUJU01008870">
    <property type="protein sequence ID" value="KAF0724743.1"/>
    <property type="molecule type" value="Genomic_DNA"/>
</dbReference>